<dbReference type="Gene3D" id="2.40.128.20">
    <property type="match status" value="1"/>
</dbReference>
<reference evidence="1 2" key="1">
    <citation type="submission" date="2019-01" db="EMBL/GenBank/DDBJ databases">
        <authorList>
            <person name="Ruckert C."/>
            <person name="Busche T."/>
            <person name="Kalinowski J."/>
        </authorList>
    </citation>
    <scope>NUCLEOTIDE SEQUENCE [LARGE SCALE GENOMIC DNA]</scope>
    <source>
        <strain evidence="1 2">136/3</strain>
    </source>
</reference>
<dbReference type="KEGG" id="cpeg:CPELA_09280"/>
<protein>
    <submittedName>
        <fullName evidence="1">Lipocalin-like domain protein</fullName>
    </submittedName>
</protein>
<gene>
    <name evidence="1" type="ORF">CPELA_09280</name>
</gene>
<sequence>MRHFQDPNNPVNYRISYVAKDYSLAIVGDPDRLSGFVLSRTPEFSWEQWDLLKSTWSKPSPSAGSTF</sequence>
<dbReference type="Pfam" id="PF08212">
    <property type="entry name" value="Lipocalin_2"/>
    <property type="match status" value="1"/>
</dbReference>
<organism evidence="1 2">
    <name type="scientific">Corynebacterium pelargi</name>
    <dbReference type="NCBI Taxonomy" id="1471400"/>
    <lineage>
        <taxon>Bacteria</taxon>
        <taxon>Bacillati</taxon>
        <taxon>Actinomycetota</taxon>
        <taxon>Actinomycetes</taxon>
        <taxon>Mycobacteriales</taxon>
        <taxon>Corynebacteriaceae</taxon>
        <taxon>Corynebacterium</taxon>
    </lineage>
</organism>
<proteinExistence type="predicted"/>
<dbReference type="SUPFAM" id="SSF50814">
    <property type="entry name" value="Lipocalins"/>
    <property type="match status" value="1"/>
</dbReference>
<dbReference type="InterPro" id="IPR012674">
    <property type="entry name" value="Calycin"/>
</dbReference>
<dbReference type="AlphaFoldDB" id="A0A410WAX5"/>
<dbReference type="InterPro" id="IPR000566">
    <property type="entry name" value="Lipocln_cytosolic_FA-bd_dom"/>
</dbReference>
<dbReference type="EMBL" id="CP035299">
    <property type="protein sequence ID" value="QAU53111.1"/>
    <property type="molecule type" value="Genomic_DNA"/>
</dbReference>
<dbReference type="RefSeq" id="WP_229718395.1">
    <property type="nucleotide sequence ID" value="NZ_BMCX01000002.1"/>
</dbReference>
<dbReference type="Proteomes" id="UP000288929">
    <property type="component" value="Chromosome"/>
</dbReference>
<accession>A0A410WAX5</accession>
<evidence type="ECO:0000313" key="1">
    <source>
        <dbReference type="EMBL" id="QAU53111.1"/>
    </source>
</evidence>
<evidence type="ECO:0000313" key="2">
    <source>
        <dbReference type="Proteomes" id="UP000288929"/>
    </source>
</evidence>
<name>A0A410WAX5_9CORY</name>
<keyword evidence="2" id="KW-1185">Reference proteome</keyword>